<evidence type="ECO:0000256" key="4">
    <source>
        <dbReference type="ARBA" id="ARBA00023163"/>
    </source>
</evidence>
<name>A0A090T331_9VIBR</name>
<reference evidence="6 7" key="2">
    <citation type="submission" date="2014-09" db="EMBL/GenBank/DDBJ databases">
        <authorList>
            <consortium name="NBRP consortium"/>
            <person name="Sawabe T."/>
            <person name="Meirelles P."/>
            <person name="Nakanishi M."/>
            <person name="Sayaka M."/>
            <person name="Hattori M."/>
            <person name="Ohkuma M."/>
        </authorList>
    </citation>
    <scope>NUCLEOTIDE SEQUENCE [LARGE SCALE GENOMIC DNA]</scope>
    <source>
        <strain evidence="6 7">JCM 19240</strain>
    </source>
</reference>
<feature type="domain" description="HTH merR-type" evidence="5">
    <location>
        <begin position="1"/>
        <end position="67"/>
    </location>
</feature>
<comment type="caution">
    <text evidence="6">The sequence shown here is derived from an EMBL/GenBank/DDBJ whole genome shotgun (WGS) entry which is preliminary data.</text>
</comment>
<dbReference type="PANTHER" id="PTHR30204">
    <property type="entry name" value="REDOX-CYCLING DRUG-SENSING TRANSCRIPTIONAL ACTIVATOR SOXR"/>
    <property type="match status" value="1"/>
</dbReference>
<accession>A0A090T331</accession>
<dbReference type="InterPro" id="IPR009061">
    <property type="entry name" value="DNA-bd_dom_put_sf"/>
</dbReference>
<sequence length="123" mass="14190">MYIGKVSSLTGASERAIRLYEDMGLLKVARQGKYRVYTQQDVEFIQLIKQAQALGVQLSELVELKEGNHDLDWRQVGKWMERKIALIDEEIQALEIQKGQLKQYKKNIDDCYAALDSDSKVRV</sequence>
<keyword evidence="2" id="KW-0805">Transcription regulation</keyword>
<dbReference type="GO" id="GO:0003677">
    <property type="term" value="F:DNA binding"/>
    <property type="evidence" value="ECO:0007669"/>
    <property type="project" value="UniProtKB-KW"/>
</dbReference>
<reference evidence="6 7" key="1">
    <citation type="submission" date="2014-09" db="EMBL/GenBank/DDBJ databases">
        <title>Vibrio maritimus JCM 19240. (C210) whole genome shotgun sequence.</title>
        <authorList>
            <person name="Sawabe T."/>
            <person name="Meirelles P."/>
            <person name="Nakanishi M."/>
            <person name="Sayaka M."/>
            <person name="Hattori M."/>
            <person name="Ohkuma M."/>
        </authorList>
    </citation>
    <scope>NUCLEOTIDE SEQUENCE [LARGE SCALE GENOMIC DNA]</scope>
    <source>
        <strain evidence="6 7">JCM 19240</strain>
    </source>
</reference>
<dbReference type="Pfam" id="PF13411">
    <property type="entry name" value="MerR_1"/>
    <property type="match status" value="1"/>
</dbReference>
<dbReference type="InterPro" id="IPR000551">
    <property type="entry name" value="MerR-type_HTH_dom"/>
</dbReference>
<keyword evidence="7" id="KW-1185">Reference proteome</keyword>
<dbReference type="AlphaFoldDB" id="A0A090T331"/>
<dbReference type="OrthoDB" id="9808480at2"/>
<keyword evidence="3" id="KW-0238">DNA-binding</keyword>
<keyword evidence="4" id="KW-0804">Transcription</keyword>
<dbReference type="PROSITE" id="PS50937">
    <property type="entry name" value="HTH_MERR_2"/>
    <property type="match status" value="1"/>
</dbReference>
<evidence type="ECO:0000256" key="1">
    <source>
        <dbReference type="ARBA" id="ARBA00022491"/>
    </source>
</evidence>
<dbReference type="GO" id="GO:0003700">
    <property type="term" value="F:DNA-binding transcription factor activity"/>
    <property type="evidence" value="ECO:0007669"/>
    <property type="project" value="InterPro"/>
</dbReference>
<dbReference type="Gene3D" id="1.10.1660.10">
    <property type="match status" value="1"/>
</dbReference>
<dbReference type="PANTHER" id="PTHR30204:SF69">
    <property type="entry name" value="MERR-FAMILY TRANSCRIPTIONAL REGULATOR"/>
    <property type="match status" value="1"/>
</dbReference>
<evidence type="ECO:0000256" key="2">
    <source>
        <dbReference type="ARBA" id="ARBA00023015"/>
    </source>
</evidence>
<evidence type="ECO:0000313" key="7">
    <source>
        <dbReference type="Proteomes" id="UP000029224"/>
    </source>
</evidence>
<dbReference type="Proteomes" id="UP000029224">
    <property type="component" value="Unassembled WGS sequence"/>
</dbReference>
<evidence type="ECO:0000256" key="3">
    <source>
        <dbReference type="ARBA" id="ARBA00023125"/>
    </source>
</evidence>
<dbReference type="SUPFAM" id="SSF46955">
    <property type="entry name" value="Putative DNA-binding domain"/>
    <property type="match status" value="1"/>
</dbReference>
<evidence type="ECO:0000259" key="5">
    <source>
        <dbReference type="PROSITE" id="PS50937"/>
    </source>
</evidence>
<dbReference type="InterPro" id="IPR047057">
    <property type="entry name" value="MerR_fam"/>
</dbReference>
<keyword evidence="1" id="KW-0678">Repressor</keyword>
<dbReference type="SMART" id="SM00422">
    <property type="entry name" value="HTH_MERR"/>
    <property type="match status" value="1"/>
</dbReference>
<organism evidence="6 7">
    <name type="scientific">Vibrio maritimus</name>
    <dbReference type="NCBI Taxonomy" id="990268"/>
    <lineage>
        <taxon>Bacteria</taxon>
        <taxon>Pseudomonadati</taxon>
        <taxon>Pseudomonadota</taxon>
        <taxon>Gammaproteobacteria</taxon>
        <taxon>Vibrionales</taxon>
        <taxon>Vibrionaceae</taxon>
        <taxon>Vibrio</taxon>
    </lineage>
</organism>
<evidence type="ECO:0000313" key="6">
    <source>
        <dbReference type="EMBL" id="GAL33573.1"/>
    </source>
</evidence>
<dbReference type="EMBL" id="BBMT01000003">
    <property type="protein sequence ID" value="GAL33573.1"/>
    <property type="molecule type" value="Genomic_DNA"/>
</dbReference>
<gene>
    <name evidence="6" type="ORF">JCM19240_2269</name>
</gene>
<proteinExistence type="predicted"/>
<protein>
    <submittedName>
        <fullName evidence="6">Transcriptional regulator MerR family</fullName>
    </submittedName>
</protein>